<dbReference type="GO" id="GO:0004523">
    <property type="term" value="F:RNA-DNA hybrid ribonuclease activity"/>
    <property type="evidence" value="ECO:0007669"/>
    <property type="project" value="InterPro"/>
</dbReference>
<dbReference type="Pfam" id="PF13456">
    <property type="entry name" value="RVT_3"/>
    <property type="match status" value="1"/>
</dbReference>
<name>A0A2I4ETP3_JUGRE</name>
<evidence type="ECO:0000313" key="2">
    <source>
        <dbReference type="RefSeq" id="XP_018822773.1"/>
    </source>
</evidence>
<dbReference type="Gramene" id="Jr07_09580_p1">
    <property type="protein sequence ID" value="cds.Jr07_09580_p1"/>
    <property type="gene ID" value="Jr07_09580"/>
</dbReference>
<protein>
    <submittedName>
        <fullName evidence="2">Uncharacterized protein LOC108992629</fullName>
    </submittedName>
</protein>
<dbReference type="GO" id="GO:0003676">
    <property type="term" value="F:nucleic acid binding"/>
    <property type="evidence" value="ECO:0007669"/>
    <property type="project" value="InterPro"/>
</dbReference>
<dbReference type="AlphaFoldDB" id="A0A2I4ETP3"/>
<keyword evidence="1" id="KW-1185">Reference proteome</keyword>
<dbReference type="PANTHER" id="PTHR47074">
    <property type="entry name" value="BNAC02G40300D PROTEIN"/>
    <property type="match status" value="1"/>
</dbReference>
<dbReference type="GeneID" id="108992629"/>
<dbReference type="CDD" id="cd06222">
    <property type="entry name" value="RNase_H_like"/>
    <property type="match status" value="1"/>
</dbReference>
<dbReference type="RefSeq" id="XP_018822773.1">
    <property type="nucleotide sequence ID" value="XM_018967228.1"/>
</dbReference>
<accession>A0A2I4ETP3</accession>
<dbReference type="KEGG" id="jre:108992629"/>
<dbReference type="InterPro" id="IPR002156">
    <property type="entry name" value="RNaseH_domain"/>
</dbReference>
<gene>
    <name evidence="2" type="primary">LOC108992629</name>
</gene>
<proteinExistence type="predicted"/>
<dbReference type="InterPro" id="IPR052929">
    <property type="entry name" value="RNase_H-like_EbsB-rel"/>
</dbReference>
<dbReference type="InterPro" id="IPR044730">
    <property type="entry name" value="RNase_H-like_dom_plant"/>
</dbReference>
<organism evidence="1 2">
    <name type="scientific">Juglans regia</name>
    <name type="common">English walnut</name>
    <dbReference type="NCBI Taxonomy" id="51240"/>
    <lineage>
        <taxon>Eukaryota</taxon>
        <taxon>Viridiplantae</taxon>
        <taxon>Streptophyta</taxon>
        <taxon>Embryophyta</taxon>
        <taxon>Tracheophyta</taxon>
        <taxon>Spermatophyta</taxon>
        <taxon>Magnoliopsida</taxon>
        <taxon>eudicotyledons</taxon>
        <taxon>Gunneridae</taxon>
        <taxon>Pentapetalae</taxon>
        <taxon>rosids</taxon>
        <taxon>fabids</taxon>
        <taxon>Fagales</taxon>
        <taxon>Juglandaceae</taxon>
        <taxon>Juglans</taxon>
    </lineage>
</organism>
<evidence type="ECO:0000313" key="1">
    <source>
        <dbReference type="Proteomes" id="UP000235220"/>
    </source>
</evidence>
<dbReference type="InterPro" id="IPR036397">
    <property type="entry name" value="RNaseH_sf"/>
</dbReference>
<sequence>MEKKPGTNMIKANWDAAMDLENKRMGMRIVFRDEKGEVLASVCDVKQNVHDPTLAESLALWRALEISFELSFSFSELMFEGDAVDIIQRINKVGEDQSWMGYIINDIKQVLHQKEGWSVCYVPREGNYVAHLLAKHALLCGEERVWIEGGPSVICNALVKDKICNPNFVEDL</sequence>
<dbReference type="SUPFAM" id="SSF53098">
    <property type="entry name" value="Ribonuclease H-like"/>
    <property type="match status" value="1"/>
</dbReference>
<dbReference type="OrthoDB" id="1297712at2759"/>
<dbReference type="Proteomes" id="UP000235220">
    <property type="component" value="Chromosome 7"/>
</dbReference>
<dbReference type="PANTHER" id="PTHR47074:SF48">
    <property type="entry name" value="POLYNUCLEOTIDYL TRANSFERASE, RIBONUCLEASE H-LIKE SUPERFAMILY PROTEIN"/>
    <property type="match status" value="1"/>
</dbReference>
<dbReference type="InterPro" id="IPR012337">
    <property type="entry name" value="RNaseH-like_sf"/>
</dbReference>
<dbReference type="Gene3D" id="3.30.420.10">
    <property type="entry name" value="Ribonuclease H-like superfamily/Ribonuclease H"/>
    <property type="match status" value="1"/>
</dbReference>
<reference evidence="2" key="1">
    <citation type="submission" date="2025-08" db="UniProtKB">
        <authorList>
            <consortium name="RefSeq"/>
        </authorList>
    </citation>
    <scope>IDENTIFICATION</scope>
    <source>
        <tissue evidence="2">Leaves</tissue>
    </source>
</reference>